<dbReference type="InterPro" id="IPR001544">
    <property type="entry name" value="Aminotrans_IV"/>
</dbReference>
<dbReference type="InterPro" id="IPR043131">
    <property type="entry name" value="BCAT-like_N"/>
</dbReference>
<dbReference type="CDD" id="cd01557">
    <property type="entry name" value="BCAT_beta_family"/>
    <property type="match status" value="1"/>
</dbReference>
<evidence type="ECO:0000256" key="11">
    <source>
        <dbReference type="RuleBase" id="RU004517"/>
    </source>
</evidence>
<dbReference type="Gene3D" id="3.20.10.10">
    <property type="entry name" value="D-amino Acid Aminotransferase, subunit A, domain 2"/>
    <property type="match status" value="1"/>
</dbReference>
<evidence type="ECO:0000256" key="5">
    <source>
        <dbReference type="ARBA" id="ARBA00022679"/>
    </source>
</evidence>
<dbReference type="InterPro" id="IPR036038">
    <property type="entry name" value="Aminotransferase-like"/>
</dbReference>
<comment type="catalytic activity">
    <reaction evidence="11">
        <text>L-leucine + 2-oxoglutarate = 4-methyl-2-oxopentanoate + L-glutamate</text>
        <dbReference type="Rhea" id="RHEA:18321"/>
        <dbReference type="ChEBI" id="CHEBI:16810"/>
        <dbReference type="ChEBI" id="CHEBI:17865"/>
        <dbReference type="ChEBI" id="CHEBI:29985"/>
        <dbReference type="ChEBI" id="CHEBI:57427"/>
        <dbReference type="EC" id="2.6.1.42"/>
    </reaction>
</comment>
<dbReference type="SUPFAM" id="SSF56752">
    <property type="entry name" value="D-aminoacid aminotransferase-like PLP-dependent enzymes"/>
    <property type="match status" value="1"/>
</dbReference>
<dbReference type="InterPro" id="IPR043132">
    <property type="entry name" value="BCAT-like_C"/>
</dbReference>
<keyword evidence="5 11" id="KW-0808">Transferase</keyword>
<dbReference type="InterPro" id="IPR005786">
    <property type="entry name" value="B_amino_transII"/>
</dbReference>
<dbReference type="Pfam" id="PF01063">
    <property type="entry name" value="Aminotran_4"/>
    <property type="match status" value="1"/>
</dbReference>
<dbReference type="EMBL" id="DS232495">
    <property type="protein sequence ID" value="EDS42629.1"/>
    <property type="molecule type" value="Genomic_DNA"/>
</dbReference>
<dbReference type="InParanoid" id="B0X8N7"/>
<dbReference type="KEGG" id="cqu:CpipJ_CPIJ015408"/>
<organism>
    <name type="scientific">Culex quinquefasciatus</name>
    <name type="common">Southern house mosquito</name>
    <name type="synonym">Culex pungens</name>
    <dbReference type="NCBI Taxonomy" id="7176"/>
    <lineage>
        <taxon>Eukaryota</taxon>
        <taxon>Metazoa</taxon>
        <taxon>Ecdysozoa</taxon>
        <taxon>Arthropoda</taxon>
        <taxon>Hexapoda</taxon>
        <taxon>Insecta</taxon>
        <taxon>Pterygota</taxon>
        <taxon>Neoptera</taxon>
        <taxon>Endopterygota</taxon>
        <taxon>Diptera</taxon>
        <taxon>Nematocera</taxon>
        <taxon>Culicoidea</taxon>
        <taxon>Culicidae</taxon>
        <taxon>Culicinae</taxon>
        <taxon>Culicini</taxon>
        <taxon>Culex</taxon>
        <taxon>Culex</taxon>
    </lineage>
</organism>
<dbReference type="NCBIfam" id="NF009897">
    <property type="entry name" value="PRK13357.1"/>
    <property type="match status" value="1"/>
</dbReference>
<keyword evidence="7 11" id="KW-0100">Branched-chain amino acid biosynthesis</keyword>
<dbReference type="PANTHER" id="PTHR11825:SF44">
    <property type="entry name" value="BRANCHED-CHAIN-AMINO-ACID AMINOTRANSFERASE"/>
    <property type="match status" value="1"/>
</dbReference>
<dbReference type="VEuPathDB" id="VectorBase:CQUJHB000778"/>
<dbReference type="Gene3D" id="3.30.470.10">
    <property type="match status" value="1"/>
</dbReference>
<keyword evidence="14" id="KW-1185">Reference proteome</keyword>
<gene>
    <name evidence="13" type="primary">6049207</name>
    <name evidence="12" type="ORF">CpipJ_CPIJ015408</name>
</gene>
<keyword evidence="6 10" id="KW-0663">Pyridoxal phosphate</keyword>
<dbReference type="OrthoDB" id="1732691at2759"/>
<protein>
    <recommendedName>
        <fullName evidence="11">Branched-chain-amino-acid aminotransferase</fullName>
        <ecNumber evidence="11">2.6.1.42</ecNumber>
    </recommendedName>
</protein>
<evidence type="ECO:0000313" key="12">
    <source>
        <dbReference type="EMBL" id="EDS42629.1"/>
    </source>
</evidence>
<dbReference type="FunCoup" id="B0X8N7">
    <property type="interactions" value="819"/>
</dbReference>
<evidence type="ECO:0000256" key="1">
    <source>
        <dbReference type="ARBA" id="ARBA00001933"/>
    </source>
</evidence>
<comment type="similarity">
    <text evidence="2 9">Belongs to the class-IV pyridoxal-phosphate-dependent aminotransferase family.</text>
</comment>
<dbReference type="GO" id="GO:0005739">
    <property type="term" value="C:mitochondrion"/>
    <property type="evidence" value="ECO:0007669"/>
    <property type="project" value="TreeGrafter"/>
</dbReference>
<evidence type="ECO:0000256" key="6">
    <source>
        <dbReference type="ARBA" id="ARBA00022898"/>
    </source>
</evidence>
<dbReference type="GO" id="GO:0009098">
    <property type="term" value="P:L-leucine biosynthetic process"/>
    <property type="evidence" value="ECO:0007669"/>
    <property type="project" value="TreeGrafter"/>
</dbReference>
<dbReference type="EnsemblMetazoa" id="CPIJ015408-RA">
    <property type="protein sequence ID" value="CPIJ015408-PA"/>
    <property type="gene ID" value="CPIJ015408"/>
</dbReference>
<dbReference type="OMA" id="TDFRFIA"/>
<evidence type="ECO:0000313" key="13">
    <source>
        <dbReference type="EnsemblMetazoa" id="CPIJ015408-PA"/>
    </source>
</evidence>
<reference evidence="12" key="1">
    <citation type="submission" date="2007-03" db="EMBL/GenBank/DDBJ databases">
        <title>Annotation of Culex pipiens quinquefasciatus.</title>
        <authorList>
            <consortium name="The Broad Institute Genome Sequencing Platform"/>
            <person name="Atkinson P.W."/>
            <person name="Hemingway J."/>
            <person name="Christensen B.M."/>
            <person name="Higgs S."/>
            <person name="Kodira C."/>
            <person name="Hannick L."/>
            <person name="Megy K."/>
            <person name="O'Leary S."/>
            <person name="Pearson M."/>
            <person name="Haas B.J."/>
            <person name="Mauceli E."/>
            <person name="Wortman J.R."/>
            <person name="Lee N.H."/>
            <person name="Guigo R."/>
            <person name="Stanke M."/>
            <person name="Alvarado L."/>
            <person name="Amedeo P."/>
            <person name="Antoine C.H."/>
            <person name="Arensburger P."/>
            <person name="Bidwell S.L."/>
            <person name="Crawford M."/>
            <person name="Camaro F."/>
            <person name="Devon K."/>
            <person name="Engels R."/>
            <person name="Hammond M."/>
            <person name="Howarth C."/>
            <person name="Koehrsen M."/>
            <person name="Lawson D."/>
            <person name="Montgomery P."/>
            <person name="Nene V."/>
            <person name="Nusbaum C."/>
            <person name="Puiu D."/>
            <person name="Romero-Severson J."/>
            <person name="Severson D.W."/>
            <person name="Shumway M."/>
            <person name="Sisk P."/>
            <person name="Stolte C."/>
            <person name="Zeng Q."/>
            <person name="Eisenstadt E."/>
            <person name="Fraser-Liggett C."/>
            <person name="Strausberg R."/>
            <person name="Galagan J."/>
            <person name="Birren B."/>
            <person name="Collins F.H."/>
        </authorList>
    </citation>
    <scope>NUCLEOTIDE SEQUENCE [LARGE SCALE GENOMIC DNA]</scope>
    <source>
        <strain evidence="12">JHB</strain>
    </source>
</reference>
<evidence type="ECO:0000256" key="4">
    <source>
        <dbReference type="ARBA" id="ARBA00022605"/>
    </source>
</evidence>
<dbReference type="STRING" id="7176.B0X8N7"/>
<keyword evidence="3 11" id="KW-0032">Aminotransferase</keyword>
<dbReference type="NCBIfam" id="TIGR01123">
    <property type="entry name" value="ilvE_II"/>
    <property type="match status" value="1"/>
</dbReference>
<dbReference type="PIRSF" id="PIRSF006468">
    <property type="entry name" value="BCAT1"/>
    <property type="match status" value="1"/>
</dbReference>
<keyword evidence="4 11" id="KW-0028">Amino-acid biosynthesis</keyword>
<reference evidence="13" key="2">
    <citation type="submission" date="2021-02" db="UniProtKB">
        <authorList>
            <consortium name="EnsemblMetazoa"/>
        </authorList>
    </citation>
    <scope>IDENTIFICATION</scope>
    <source>
        <strain evidence="13">JHB</strain>
    </source>
</reference>
<dbReference type="GO" id="GO:0004084">
    <property type="term" value="F:branched-chain-amino-acid transaminase activity"/>
    <property type="evidence" value="ECO:0007669"/>
    <property type="project" value="UniProtKB-EC"/>
</dbReference>
<dbReference type="PROSITE" id="PS00770">
    <property type="entry name" value="AA_TRANSFER_CLASS_4"/>
    <property type="match status" value="1"/>
</dbReference>
<dbReference type="HOGENOM" id="CLU_031922_0_2_1"/>
<dbReference type="AlphaFoldDB" id="B0X8N7"/>
<evidence type="ECO:0000256" key="9">
    <source>
        <dbReference type="RuleBase" id="RU004106"/>
    </source>
</evidence>
<evidence type="ECO:0000256" key="3">
    <source>
        <dbReference type="ARBA" id="ARBA00022576"/>
    </source>
</evidence>
<dbReference type="InterPro" id="IPR033939">
    <property type="entry name" value="BCAT_family"/>
</dbReference>
<dbReference type="eggNOG" id="KOG0975">
    <property type="taxonomic scope" value="Eukaryota"/>
</dbReference>
<evidence type="ECO:0000313" key="14">
    <source>
        <dbReference type="Proteomes" id="UP000002320"/>
    </source>
</evidence>
<dbReference type="Proteomes" id="UP000002320">
    <property type="component" value="Unassembled WGS sequence"/>
</dbReference>
<evidence type="ECO:0000256" key="7">
    <source>
        <dbReference type="ARBA" id="ARBA00023304"/>
    </source>
</evidence>
<evidence type="ECO:0000256" key="8">
    <source>
        <dbReference type="PIRSR" id="PIRSR006468-1"/>
    </source>
</evidence>
<accession>B0X8N7</accession>
<comment type="catalytic activity">
    <reaction evidence="11">
        <text>L-valine + 2-oxoglutarate = 3-methyl-2-oxobutanoate + L-glutamate</text>
        <dbReference type="Rhea" id="RHEA:24813"/>
        <dbReference type="ChEBI" id="CHEBI:11851"/>
        <dbReference type="ChEBI" id="CHEBI:16810"/>
        <dbReference type="ChEBI" id="CHEBI:29985"/>
        <dbReference type="ChEBI" id="CHEBI:57762"/>
        <dbReference type="EC" id="2.6.1.42"/>
    </reaction>
</comment>
<feature type="modified residue" description="N6-(pyridoxal phosphate)lysine" evidence="8">
    <location>
        <position position="279"/>
    </location>
</feature>
<dbReference type="EC" id="2.6.1.42" evidence="11"/>
<evidence type="ECO:0000256" key="2">
    <source>
        <dbReference type="ARBA" id="ARBA00009320"/>
    </source>
</evidence>
<dbReference type="InterPro" id="IPR018300">
    <property type="entry name" value="Aminotrans_IV_CS"/>
</dbReference>
<dbReference type="GO" id="GO:0009099">
    <property type="term" value="P:L-valine biosynthetic process"/>
    <property type="evidence" value="ECO:0007669"/>
    <property type="project" value="TreeGrafter"/>
</dbReference>
<dbReference type="VEuPathDB" id="VectorBase:CPIJ015408"/>
<name>B0X8N7_CULQU</name>
<proteinExistence type="inferred from homology"/>
<comment type="cofactor">
    <cofactor evidence="1 10">
        <name>pyridoxal 5'-phosphate</name>
        <dbReference type="ChEBI" id="CHEBI:597326"/>
    </cofactor>
</comment>
<dbReference type="FunFam" id="3.30.470.10:FF:000002">
    <property type="entry name" value="Branched-chain-amino-acid aminotransferase"/>
    <property type="match status" value="1"/>
</dbReference>
<sequence>MNRMFTKSHFARHIFQHQHKLIQQLLQNQIRLCSGGSQQVKQALRLDEDDINNINIRTVAPPATPFPMTLEHAADVGEQFKYSDLSVRLAAPHQLHPKPDADDLSFGKYFTDHMLRIAYHRRLGGWQKPEITPMENLNLHPAAKVFHYAVELFEGMKAYRGVDGRIRLFRPEMNMARMNVTAHRSGLPTFDGEALIKAMCRLILIDSEWVPHTESSSLYIRPTLIGIEPTLGVASSDSALLYTILSPVGAYFKPGAGGLKLYADPKYTRSWHGGVGDRKVGSNYGPTIHVQKEALKQGCHQVLWLYGDDHELTEVGVMNVFMLYINDNGEKEMLTPPLDGLILPGITRDSIIRLCREWGEFTIKEQKFTMPWIRQLAKKGRLLEMFGAGTAAVVSPIERIAYEGEEIYVPTDAQDSPVYRRLYDTLTGIQYGKIDHPWATVID</sequence>
<evidence type="ECO:0000256" key="10">
    <source>
        <dbReference type="RuleBase" id="RU004516"/>
    </source>
</evidence>
<dbReference type="PANTHER" id="PTHR11825">
    <property type="entry name" value="SUBGROUP IIII AMINOTRANSFERASE"/>
    <property type="match status" value="1"/>
</dbReference>
<comment type="catalytic activity">
    <reaction evidence="11">
        <text>L-isoleucine + 2-oxoglutarate = (S)-3-methyl-2-oxopentanoate + L-glutamate</text>
        <dbReference type="Rhea" id="RHEA:24801"/>
        <dbReference type="ChEBI" id="CHEBI:16810"/>
        <dbReference type="ChEBI" id="CHEBI:29985"/>
        <dbReference type="ChEBI" id="CHEBI:35146"/>
        <dbReference type="ChEBI" id="CHEBI:58045"/>
        <dbReference type="EC" id="2.6.1.42"/>
    </reaction>
</comment>